<dbReference type="GO" id="GO:0003755">
    <property type="term" value="F:peptidyl-prolyl cis-trans isomerase activity"/>
    <property type="evidence" value="ECO:0007669"/>
    <property type="project" value="InterPro"/>
</dbReference>
<proteinExistence type="predicted"/>
<sequence>MYREELEDENFILKHTVCGILSMVNGEPNANGFQFCYLFVFAFVFICAAKTERPDGPMWCVGRMVKAGMSIVKAMEHLGCRMAKPARGSPFPSVGGHL</sequence>
<dbReference type="Pfam" id="PF00160">
    <property type="entry name" value="Pro_isomerase"/>
    <property type="match status" value="1"/>
</dbReference>
<evidence type="ECO:0000313" key="4">
    <source>
        <dbReference type="Proteomes" id="UP000234681"/>
    </source>
</evidence>
<dbReference type="AlphaFoldDB" id="A6HVV7"/>
<gene>
    <name evidence="3" type="ORF">rCG_29000</name>
</gene>
<dbReference type="EMBL" id="CH473952">
    <property type="protein sequence ID" value="EDL82243.1"/>
    <property type="molecule type" value="Genomic_DNA"/>
</dbReference>
<feature type="domain" description="PPIase cyclophilin-type" evidence="2">
    <location>
        <begin position="1"/>
        <end position="94"/>
    </location>
</feature>
<protein>
    <submittedName>
        <fullName evidence="3">RCG29000</fullName>
    </submittedName>
</protein>
<evidence type="ECO:0000259" key="2">
    <source>
        <dbReference type="PROSITE" id="PS50072"/>
    </source>
</evidence>
<dbReference type="Gene3D" id="2.40.100.10">
    <property type="entry name" value="Cyclophilin-like"/>
    <property type="match status" value="1"/>
</dbReference>
<keyword evidence="1" id="KW-0472">Membrane</keyword>
<dbReference type="InterPro" id="IPR029000">
    <property type="entry name" value="Cyclophilin-like_dom_sf"/>
</dbReference>
<evidence type="ECO:0000313" key="3">
    <source>
        <dbReference type="EMBL" id="EDL82243.1"/>
    </source>
</evidence>
<keyword evidence="1" id="KW-0812">Transmembrane</keyword>
<feature type="non-terminal residue" evidence="3">
    <location>
        <position position="98"/>
    </location>
</feature>
<dbReference type="PANTHER" id="PTHR11071">
    <property type="entry name" value="PEPTIDYL-PROLYL CIS-TRANS ISOMERASE"/>
    <property type="match status" value="1"/>
</dbReference>
<name>A6HVV7_RAT</name>
<dbReference type="InterPro" id="IPR002130">
    <property type="entry name" value="Cyclophilin-type_PPIase_dom"/>
</dbReference>
<dbReference type="SUPFAM" id="SSF50891">
    <property type="entry name" value="Cyclophilin-like"/>
    <property type="match status" value="1"/>
</dbReference>
<dbReference type="PROSITE" id="PS50072">
    <property type="entry name" value="CSA_PPIASE_2"/>
    <property type="match status" value="1"/>
</dbReference>
<dbReference type="Proteomes" id="UP000234681">
    <property type="component" value="Chromosome 2"/>
</dbReference>
<organism evidence="3 4">
    <name type="scientific">Rattus norvegicus</name>
    <name type="common">Rat</name>
    <dbReference type="NCBI Taxonomy" id="10116"/>
    <lineage>
        <taxon>Eukaryota</taxon>
        <taxon>Metazoa</taxon>
        <taxon>Chordata</taxon>
        <taxon>Craniata</taxon>
        <taxon>Vertebrata</taxon>
        <taxon>Euteleostomi</taxon>
        <taxon>Mammalia</taxon>
        <taxon>Eutheria</taxon>
        <taxon>Euarchontoglires</taxon>
        <taxon>Glires</taxon>
        <taxon>Rodentia</taxon>
        <taxon>Myomorpha</taxon>
        <taxon>Muroidea</taxon>
        <taxon>Muridae</taxon>
        <taxon>Murinae</taxon>
        <taxon>Rattus</taxon>
    </lineage>
</organism>
<accession>A6HVV7</accession>
<keyword evidence="1" id="KW-1133">Transmembrane helix</keyword>
<dbReference type="PANTHER" id="PTHR11071:SF490">
    <property type="entry name" value="PEPTIDYL-PROLYL CIS-TRANS ISOMERASE A"/>
    <property type="match status" value="1"/>
</dbReference>
<evidence type="ECO:0000256" key="1">
    <source>
        <dbReference type="SAM" id="Phobius"/>
    </source>
</evidence>
<reference evidence="4" key="1">
    <citation type="submission" date="2005-09" db="EMBL/GenBank/DDBJ databases">
        <authorList>
            <person name="Mural R.J."/>
            <person name="Li P.W."/>
            <person name="Adams M.D."/>
            <person name="Amanatides P.G."/>
            <person name="Baden-Tillson H."/>
            <person name="Barnstead M."/>
            <person name="Chin S.H."/>
            <person name="Dew I."/>
            <person name="Evans C.A."/>
            <person name="Ferriera S."/>
            <person name="Flanigan M."/>
            <person name="Fosler C."/>
            <person name="Glodek A."/>
            <person name="Gu Z."/>
            <person name="Holt R.A."/>
            <person name="Jennings D."/>
            <person name="Kraft C.L."/>
            <person name="Lu F."/>
            <person name="Nguyen T."/>
            <person name="Nusskern D.R."/>
            <person name="Pfannkoch C.M."/>
            <person name="Sitter C."/>
            <person name="Sutton G.G."/>
            <person name="Venter J.C."/>
            <person name="Wang Z."/>
            <person name="Woodage T."/>
            <person name="Zheng X.H."/>
            <person name="Zhong F."/>
        </authorList>
    </citation>
    <scope>NUCLEOTIDE SEQUENCE [LARGE SCALE GENOMIC DNA]</scope>
    <source>
        <strain>BN</strain>
        <strain evidence="4">Sprague-Dawley</strain>
    </source>
</reference>
<feature type="transmembrane region" description="Helical" evidence="1">
    <location>
        <begin position="32"/>
        <end position="49"/>
    </location>
</feature>